<dbReference type="InterPro" id="IPR029016">
    <property type="entry name" value="GAF-like_dom_sf"/>
</dbReference>
<dbReference type="RefSeq" id="WP_150357928.1">
    <property type="nucleotide sequence ID" value="NZ_JAJJPB010000010.1"/>
</dbReference>
<dbReference type="PROSITE" id="PS50887">
    <property type="entry name" value="GGDEF"/>
    <property type="match status" value="1"/>
</dbReference>
<dbReference type="PANTHER" id="PTHR45138:SF9">
    <property type="entry name" value="DIGUANYLATE CYCLASE DGCM-RELATED"/>
    <property type="match status" value="1"/>
</dbReference>
<dbReference type="InterPro" id="IPR043128">
    <property type="entry name" value="Rev_trsase/Diguanyl_cyclase"/>
</dbReference>
<evidence type="ECO:0000256" key="1">
    <source>
        <dbReference type="SAM" id="Coils"/>
    </source>
</evidence>
<dbReference type="CDD" id="cd01949">
    <property type="entry name" value="GGDEF"/>
    <property type="match status" value="1"/>
</dbReference>
<dbReference type="NCBIfam" id="TIGR00254">
    <property type="entry name" value="GGDEF"/>
    <property type="match status" value="1"/>
</dbReference>
<feature type="coiled-coil region" evidence="1">
    <location>
        <begin position="9"/>
        <end position="47"/>
    </location>
</feature>
<evidence type="ECO:0000313" key="4">
    <source>
        <dbReference type="Proteomes" id="UP001165422"/>
    </source>
</evidence>
<sequence length="357" mass="41498">MFISLLERYNQLKSDYESYQKLAEETIQKQNKEIRELDKKLDMLSSIIEISQYINKCLGSDEIISKINDIMIGILGVNYSSVYLLENRKLKLKCTNLYNTDHHFKIREYNEHKLSKLTPCLANSVDNMCMGSDIQVHSSLFMPIYLKEELLGAILVEHNIYNYLNQGSIKLLSALSNQIAICIENNRLYNKIKENSQRDFLTNLFNRNYFFSAIQEKIKNCGRGFAIIMVDIDNFKNCNDTFGHQCGDMVLKRVSSIIKDNLRKEDMVARYGGEEIIIYMYDIKEMLDVYNRMSSIRKSIEREPVEYNGKLCFVTVSIGISISDNKDENIENVENVIRKADMNLYKAKNSGKNKVVY</sequence>
<dbReference type="Pfam" id="PF00990">
    <property type="entry name" value="GGDEF"/>
    <property type="match status" value="1"/>
</dbReference>
<dbReference type="Gene3D" id="3.30.70.270">
    <property type="match status" value="1"/>
</dbReference>
<comment type="caution">
    <text evidence="3">The sequence shown here is derived from an EMBL/GenBank/DDBJ whole genome shotgun (WGS) entry which is preliminary data.</text>
</comment>
<dbReference type="InterPro" id="IPR029787">
    <property type="entry name" value="Nucleotide_cyclase"/>
</dbReference>
<dbReference type="Gene3D" id="3.30.450.40">
    <property type="match status" value="1"/>
</dbReference>
<organism evidence="3 4">
    <name type="scientific">Clostridium aromativorans</name>
    <dbReference type="NCBI Taxonomy" id="2836848"/>
    <lineage>
        <taxon>Bacteria</taxon>
        <taxon>Bacillati</taxon>
        <taxon>Bacillota</taxon>
        <taxon>Clostridia</taxon>
        <taxon>Eubacteriales</taxon>
        <taxon>Clostridiaceae</taxon>
        <taxon>Clostridium</taxon>
    </lineage>
</organism>
<dbReference type="Proteomes" id="UP001165422">
    <property type="component" value="Unassembled WGS sequence"/>
</dbReference>
<evidence type="ECO:0000313" key="3">
    <source>
        <dbReference type="EMBL" id="MCC9295040.1"/>
    </source>
</evidence>
<feature type="domain" description="GGDEF" evidence="2">
    <location>
        <begin position="223"/>
        <end position="357"/>
    </location>
</feature>
<proteinExistence type="predicted"/>
<dbReference type="SMART" id="SM00267">
    <property type="entry name" value="GGDEF"/>
    <property type="match status" value="1"/>
</dbReference>
<evidence type="ECO:0000259" key="2">
    <source>
        <dbReference type="PROSITE" id="PS50887"/>
    </source>
</evidence>
<reference evidence="3" key="1">
    <citation type="submission" date="2021-11" db="EMBL/GenBank/DDBJ databases">
        <authorList>
            <person name="Qingchun L."/>
            <person name="Dong Z."/>
            <person name="Zongwei Q."/>
            <person name="Jia Z."/>
            <person name="Duotao L."/>
        </authorList>
    </citation>
    <scope>NUCLEOTIDE SEQUENCE</scope>
    <source>
        <strain evidence="3">WLY-B-L2</strain>
    </source>
</reference>
<dbReference type="PANTHER" id="PTHR45138">
    <property type="entry name" value="REGULATORY COMPONENTS OF SENSORY TRANSDUCTION SYSTEM"/>
    <property type="match status" value="1"/>
</dbReference>
<keyword evidence="1" id="KW-0175">Coiled coil</keyword>
<gene>
    <name evidence="3" type="ORF">LN736_09245</name>
</gene>
<keyword evidence="4" id="KW-1185">Reference proteome</keyword>
<dbReference type="InterPro" id="IPR000160">
    <property type="entry name" value="GGDEF_dom"/>
</dbReference>
<protein>
    <submittedName>
        <fullName evidence="3">GGDEF domain-containing protein</fullName>
    </submittedName>
</protein>
<dbReference type="SUPFAM" id="SSF55073">
    <property type="entry name" value="Nucleotide cyclase"/>
    <property type="match status" value="1"/>
</dbReference>
<accession>A0ABS8N7H6</accession>
<dbReference type="SUPFAM" id="SSF55781">
    <property type="entry name" value="GAF domain-like"/>
    <property type="match status" value="1"/>
</dbReference>
<dbReference type="EMBL" id="JAJJPB010000010">
    <property type="protein sequence ID" value="MCC9295040.1"/>
    <property type="molecule type" value="Genomic_DNA"/>
</dbReference>
<name>A0ABS8N7H6_9CLOT</name>
<dbReference type="InterPro" id="IPR050469">
    <property type="entry name" value="Diguanylate_Cyclase"/>
</dbReference>